<keyword evidence="1" id="KW-0472">Membrane</keyword>
<organism evidence="2 3">
    <name type="scientific">Kibdelosporangium lantanae</name>
    <dbReference type="NCBI Taxonomy" id="1497396"/>
    <lineage>
        <taxon>Bacteria</taxon>
        <taxon>Bacillati</taxon>
        <taxon>Actinomycetota</taxon>
        <taxon>Actinomycetes</taxon>
        <taxon>Pseudonocardiales</taxon>
        <taxon>Pseudonocardiaceae</taxon>
        <taxon>Kibdelosporangium</taxon>
    </lineage>
</organism>
<evidence type="ECO:0000256" key="1">
    <source>
        <dbReference type="SAM" id="Phobius"/>
    </source>
</evidence>
<feature type="non-terminal residue" evidence="2">
    <location>
        <position position="1"/>
    </location>
</feature>
<sequence>IGLDPLSPGNIGYLLWMILGYLLVSAVLVVALGRLGDMFGRYGRADPAAVTTCMDPSQANAVDGTRTRVMAARVVTERNRMGAGCTIRDGPARRNQDV</sequence>
<reference evidence="3" key="1">
    <citation type="journal article" date="2019" name="Int. J. Syst. Evol. Microbiol.">
        <title>The Global Catalogue of Microorganisms (GCM) 10K type strain sequencing project: providing services to taxonomists for standard genome sequencing and annotation.</title>
        <authorList>
            <consortium name="The Broad Institute Genomics Platform"/>
            <consortium name="The Broad Institute Genome Sequencing Center for Infectious Disease"/>
            <person name="Wu L."/>
            <person name="Ma J."/>
        </authorList>
    </citation>
    <scope>NUCLEOTIDE SEQUENCE [LARGE SCALE GENOMIC DNA]</scope>
    <source>
        <strain evidence="3">JCM 31486</strain>
    </source>
</reference>
<keyword evidence="1" id="KW-1133">Transmembrane helix</keyword>
<evidence type="ECO:0000313" key="2">
    <source>
        <dbReference type="EMBL" id="MFD1052030.1"/>
    </source>
</evidence>
<protein>
    <submittedName>
        <fullName evidence="2">Uncharacterized protein</fullName>
    </submittedName>
</protein>
<accession>A0ABW3MS39</accession>
<gene>
    <name evidence="2" type="ORF">ACFQ1S_43915</name>
</gene>
<feature type="transmembrane region" description="Helical" evidence="1">
    <location>
        <begin position="13"/>
        <end position="35"/>
    </location>
</feature>
<keyword evidence="1" id="KW-0812">Transmembrane</keyword>
<comment type="caution">
    <text evidence="2">The sequence shown here is derived from an EMBL/GenBank/DDBJ whole genome shotgun (WGS) entry which is preliminary data.</text>
</comment>
<name>A0ABW3MS39_9PSEU</name>
<dbReference type="Proteomes" id="UP001597045">
    <property type="component" value="Unassembled WGS sequence"/>
</dbReference>
<dbReference type="EMBL" id="JBHTIS010004076">
    <property type="protein sequence ID" value="MFD1052030.1"/>
    <property type="molecule type" value="Genomic_DNA"/>
</dbReference>
<keyword evidence="3" id="KW-1185">Reference proteome</keyword>
<evidence type="ECO:0000313" key="3">
    <source>
        <dbReference type="Proteomes" id="UP001597045"/>
    </source>
</evidence>
<proteinExistence type="predicted"/>